<evidence type="ECO:0000256" key="3">
    <source>
        <dbReference type="ARBA" id="ARBA00023163"/>
    </source>
</evidence>
<organism evidence="4">
    <name type="scientific">Candidatus Methanophagaceae archaeon ANME-1 ERB6</name>
    <dbReference type="NCBI Taxonomy" id="2759912"/>
    <lineage>
        <taxon>Archaea</taxon>
        <taxon>Methanobacteriati</taxon>
        <taxon>Methanobacteriota</taxon>
        <taxon>Stenosarchaea group</taxon>
        <taxon>Methanomicrobia</taxon>
        <taxon>Candidatus Methanophagales</taxon>
        <taxon>Candidatus Methanophagaceae</taxon>
    </lineage>
</organism>
<evidence type="ECO:0000256" key="2">
    <source>
        <dbReference type="ARBA" id="ARBA00023125"/>
    </source>
</evidence>
<dbReference type="AlphaFoldDB" id="A0A7G9YTA2"/>
<keyword evidence="1" id="KW-0805">Transcription regulation</keyword>
<dbReference type="InterPro" id="IPR011991">
    <property type="entry name" value="ArsR-like_HTH"/>
</dbReference>
<accession>A0A7G9YTA2</accession>
<proteinExistence type="predicted"/>
<dbReference type="SUPFAM" id="SSF46785">
    <property type="entry name" value="Winged helix' DNA-binding domain"/>
    <property type="match status" value="1"/>
</dbReference>
<dbReference type="EMBL" id="MT631463">
    <property type="protein sequence ID" value="QNO51236.1"/>
    <property type="molecule type" value="Genomic_DNA"/>
</dbReference>
<keyword evidence="3" id="KW-0804">Transcription</keyword>
<sequence length="167" mass="18991">MREVLDSLAKMGKQWDLGESVGRVWGFLLFKSCPVTQREIEEGTGYSRGLISRSLKVLKKGPIIEVSREGREIHYLVNTSLTESFGELLKRFLADNIKPMIELLSTSQDKIGDAKVKETFHALINEYKKLNLAVLLFSRIMNDINTMPVVVENVEEVAEKISMKIMM</sequence>
<dbReference type="InterPro" id="IPR036388">
    <property type="entry name" value="WH-like_DNA-bd_sf"/>
</dbReference>
<evidence type="ECO:0000313" key="4">
    <source>
        <dbReference type="EMBL" id="QNO51236.1"/>
    </source>
</evidence>
<dbReference type="InterPro" id="IPR052362">
    <property type="entry name" value="HTH-GbsR_regulator"/>
</dbReference>
<dbReference type="PANTHER" id="PTHR38465:SF1">
    <property type="entry name" value="HTH-TYPE TRANSCRIPTIONAL REGULATOR MJ1563-RELATED"/>
    <property type="match status" value="1"/>
</dbReference>
<evidence type="ECO:0000256" key="1">
    <source>
        <dbReference type="ARBA" id="ARBA00023015"/>
    </source>
</evidence>
<dbReference type="PANTHER" id="PTHR38465">
    <property type="entry name" value="HTH-TYPE TRANSCRIPTIONAL REGULATOR MJ1563-RELATED"/>
    <property type="match status" value="1"/>
</dbReference>
<dbReference type="Gene3D" id="1.10.10.10">
    <property type="entry name" value="Winged helix-like DNA-binding domain superfamily/Winged helix DNA-binding domain"/>
    <property type="match status" value="1"/>
</dbReference>
<keyword evidence="2" id="KW-0238">DNA-binding</keyword>
<gene>
    <name evidence="4" type="ORF">BAILMKME_00034</name>
</gene>
<reference evidence="4" key="1">
    <citation type="submission" date="2020-06" db="EMBL/GenBank/DDBJ databases">
        <title>Unique genomic features of the anaerobic methanotrophic archaea.</title>
        <authorList>
            <person name="Chadwick G.L."/>
            <person name="Skennerton C.T."/>
            <person name="Laso-Perez R."/>
            <person name="Leu A.O."/>
            <person name="Speth D.R."/>
            <person name="Yu H."/>
            <person name="Morgan-Lang C."/>
            <person name="Hatzenpichler R."/>
            <person name="Goudeau D."/>
            <person name="Malmstrom R."/>
            <person name="Brazelton W.J."/>
            <person name="Woyke T."/>
            <person name="Hallam S.J."/>
            <person name="Tyson G.W."/>
            <person name="Wegener G."/>
            <person name="Boetius A."/>
            <person name="Orphan V."/>
        </authorList>
    </citation>
    <scope>NUCLEOTIDE SEQUENCE</scope>
</reference>
<protein>
    <recommendedName>
        <fullName evidence="5">HTH-type transcriptional regulator</fullName>
    </recommendedName>
</protein>
<dbReference type="InterPro" id="IPR036390">
    <property type="entry name" value="WH_DNA-bd_sf"/>
</dbReference>
<dbReference type="CDD" id="cd00090">
    <property type="entry name" value="HTH_ARSR"/>
    <property type="match status" value="1"/>
</dbReference>
<name>A0A7G9YTA2_9EURY</name>
<evidence type="ECO:0008006" key="5">
    <source>
        <dbReference type="Google" id="ProtNLM"/>
    </source>
</evidence>
<dbReference type="GO" id="GO:0003677">
    <property type="term" value="F:DNA binding"/>
    <property type="evidence" value="ECO:0007669"/>
    <property type="project" value="UniProtKB-KW"/>
</dbReference>